<dbReference type="EMBL" id="MN740751">
    <property type="protein sequence ID" value="QHU10206.1"/>
    <property type="molecule type" value="Genomic_DNA"/>
</dbReference>
<feature type="transmembrane region" description="Helical" evidence="1">
    <location>
        <begin position="106"/>
        <end position="124"/>
    </location>
</feature>
<keyword evidence="1" id="KW-0472">Membrane</keyword>
<reference evidence="2" key="1">
    <citation type="journal article" date="2020" name="Nature">
        <title>Giant virus diversity and host interactions through global metagenomics.</title>
        <authorList>
            <person name="Schulz F."/>
            <person name="Roux S."/>
            <person name="Paez-Espino D."/>
            <person name="Jungbluth S."/>
            <person name="Walsh D.A."/>
            <person name="Denef V.J."/>
            <person name="McMahon K.D."/>
            <person name="Konstantinidis K.T."/>
            <person name="Eloe-Fadrosh E.A."/>
            <person name="Kyrpides N.C."/>
            <person name="Woyke T."/>
        </authorList>
    </citation>
    <scope>NUCLEOTIDE SEQUENCE</scope>
    <source>
        <strain evidence="2">GVMAG-S-1101164-67</strain>
    </source>
</reference>
<keyword evidence="1" id="KW-1133">Transmembrane helix</keyword>
<dbReference type="AlphaFoldDB" id="A0A6C0JZF6"/>
<proteinExistence type="predicted"/>
<evidence type="ECO:0000313" key="2">
    <source>
        <dbReference type="EMBL" id="QHU10206.1"/>
    </source>
</evidence>
<sequence>MQNIKINIDLDEIDNHYTEKLNENLEKIREQYLSTKENMNPHNNYIFEKDADSPLTMSVNSENENMSECVINTDDLNVMDIINSYFRCQKNIYEQCAIISNRNNNIIFLTTITITTSSCVFILFLETYQLKISIIILNIIITMLLLISKYCKLERNAELYLCISKQFGMMLDNVKNTQIDNQLYSHIQCDNSKIKERETRYNEILDIHNIRIIPRIQILYPVSSNINIFSFIKKIDSKKIITKNKLNNTKSEIRYILNKYSNSMGSRENNRLTFLIELKDTLKKEMNNITNSYSYMDEIFTREAIIANQNKYFYNWFASKIHFYIDHSHCNPIVDEYITFILSNQ</sequence>
<organism evidence="2">
    <name type="scientific">viral metagenome</name>
    <dbReference type="NCBI Taxonomy" id="1070528"/>
    <lineage>
        <taxon>unclassified sequences</taxon>
        <taxon>metagenomes</taxon>
        <taxon>organismal metagenomes</taxon>
    </lineage>
</organism>
<keyword evidence="1" id="KW-0812">Transmembrane</keyword>
<name>A0A6C0JZF6_9ZZZZ</name>
<evidence type="ECO:0000256" key="1">
    <source>
        <dbReference type="SAM" id="Phobius"/>
    </source>
</evidence>
<accession>A0A6C0JZF6</accession>
<protein>
    <submittedName>
        <fullName evidence="2">Uncharacterized protein</fullName>
    </submittedName>
</protein>
<feature type="transmembrane region" description="Helical" evidence="1">
    <location>
        <begin position="130"/>
        <end position="147"/>
    </location>
</feature>